<sequence length="443" mass="49691">MNKIAIIIGREYFVRVKQKMFLLVTFGAPLLFIGLYAFFFYIMMKEDTTERTIAVINKSELKKPLHSDETTTFEYVDKDALYKDLLEDEKYYAVLELPTDIENTAKGQLYSNKQVPAEVSSDMSNILSDIIRQRKIDKLTNDLQIPELEEKIEATKTKVHLTSVRLKDGEEKKSSSMAATILSVLALGVGFMIFFLVITYGGIVMKGVVEEKSNRIVEVIVSSVKPFQLMIGKIVGIALVGLTQILIWGVLLGIISIVSLYIFGASEMTQMQDMAQQGQQMTQEIGSDINDVIHEAIASIEPGMIIKLIVVGFIYTLLGYVLYASFYAAIGAAADNETDTQQLSLPVTIPLLAAFYIAFNVARNPESSLAFWASIIPFTSPVVMPVRIPFDVPWWELLLSLAILIITIIACIMLAAKIYRIGILMYGKKVNWKELVKWVKYKN</sequence>
<evidence type="ECO:0000313" key="9">
    <source>
        <dbReference type="Proteomes" id="UP000251835"/>
    </source>
</evidence>
<evidence type="ECO:0000256" key="4">
    <source>
        <dbReference type="ARBA" id="ARBA00022989"/>
    </source>
</evidence>
<comment type="caution">
    <text evidence="8">The sequence shown here is derived from an EMBL/GenBank/DDBJ whole genome shotgun (WGS) entry which is preliminary data.</text>
</comment>
<gene>
    <name evidence="8" type="ORF">C7377_0975</name>
</gene>
<feature type="transmembrane region" description="Helical" evidence="6">
    <location>
        <begin position="369"/>
        <end position="388"/>
    </location>
</feature>
<feature type="transmembrane region" description="Helical" evidence="6">
    <location>
        <begin position="308"/>
        <end position="330"/>
    </location>
</feature>
<dbReference type="Pfam" id="PF12698">
    <property type="entry name" value="ABC2_membrane_3"/>
    <property type="match status" value="1"/>
</dbReference>
<dbReference type="GO" id="GO:0140359">
    <property type="term" value="F:ABC-type transporter activity"/>
    <property type="evidence" value="ECO:0007669"/>
    <property type="project" value="InterPro"/>
</dbReference>
<evidence type="ECO:0000256" key="5">
    <source>
        <dbReference type="ARBA" id="ARBA00023136"/>
    </source>
</evidence>
<dbReference type="AlphaFoldDB" id="A0A7L4US89"/>
<evidence type="ECO:0000256" key="1">
    <source>
        <dbReference type="ARBA" id="ARBA00004651"/>
    </source>
</evidence>
<dbReference type="RefSeq" id="WP_165806846.1">
    <property type="nucleotide sequence ID" value="NZ_QENZ01000003.1"/>
</dbReference>
<dbReference type="SUPFAM" id="SSF53850">
    <property type="entry name" value="Periplasmic binding protein-like II"/>
    <property type="match status" value="1"/>
</dbReference>
<keyword evidence="2" id="KW-1003">Cell membrane</keyword>
<dbReference type="PANTHER" id="PTHR30294:SF29">
    <property type="entry name" value="MULTIDRUG ABC TRANSPORTER PERMEASE YBHS-RELATED"/>
    <property type="match status" value="1"/>
</dbReference>
<feature type="transmembrane region" description="Helical" evidence="6">
    <location>
        <begin position="245"/>
        <end position="264"/>
    </location>
</feature>
<evidence type="ECO:0000259" key="7">
    <source>
        <dbReference type="Pfam" id="PF12698"/>
    </source>
</evidence>
<evidence type="ECO:0000256" key="6">
    <source>
        <dbReference type="SAM" id="Phobius"/>
    </source>
</evidence>
<feature type="transmembrane region" description="Helical" evidence="6">
    <location>
        <begin position="342"/>
        <end position="362"/>
    </location>
</feature>
<feature type="transmembrane region" description="Helical" evidence="6">
    <location>
        <begin position="177"/>
        <end position="204"/>
    </location>
</feature>
<comment type="subcellular location">
    <subcellularLocation>
        <location evidence="1">Cell membrane</location>
        <topology evidence="1">Multi-pass membrane protein</topology>
    </subcellularLocation>
</comment>
<accession>A0A7L4US89</accession>
<dbReference type="Gene3D" id="3.40.190.10">
    <property type="entry name" value="Periplasmic binding protein-like II"/>
    <property type="match status" value="1"/>
</dbReference>
<feature type="transmembrane region" description="Helical" evidence="6">
    <location>
        <begin position="394"/>
        <end position="419"/>
    </location>
</feature>
<proteinExistence type="predicted"/>
<feature type="transmembrane region" description="Helical" evidence="6">
    <location>
        <begin position="21"/>
        <end position="42"/>
    </location>
</feature>
<evidence type="ECO:0000313" key="8">
    <source>
        <dbReference type="EMBL" id="PVX52645.1"/>
    </source>
</evidence>
<dbReference type="InterPro" id="IPR051449">
    <property type="entry name" value="ABC-2_transporter_component"/>
</dbReference>
<dbReference type="EMBL" id="QENZ01000003">
    <property type="protein sequence ID" value="PVX52645.1"/>
    <property type="molecule type" value="Genomic_DNA"/>
</dbReference>
<evidence type="ECO:0000256" key="2">
    <source>
        <dbReference type="ARBA" id="ARBA00022475"/>
    </source>
</evidence>
<reference evidence="8 9" key="1">
    <citation type="submission" date="2018-05" db="EMBL/GenBank/DDBJ databases">
        <title>Genomic Encyclopedia of Type Strains, Phase IV (KMG-IV): sequencing the most valuable type-strain genomes for metagenomic binning, comparative biology and taxonomic classification.</title>
        <authorList>
            <person name="Goeker M."/>
        </authorList>
    </citation>
    <scope>NUCLEOTIDE SEQUENCE [LARGE SCALE GENOMIC DNA]</scope>
    <source>
        <strain evidence="8 9">DSM 28579</strain>
    </source>
</reference>
<name>A0A7L4US89_BALHA</name>
<feature type="domain" description="ABC-2 type transporter transmembrane" evidence="7">
    <location>
        <begin position="19"/>
        <end position="416"/>
    </location>
</feature>
<dbReference type="InterPro" id="IPR013525">
    <property type="entry name" value="ABC2_TM"/>
</dbReference>
<keyword evidence="9" id="KW-1185">Reference proteome</keyword>
<keyword evidence="5 6" id="KW-0472">Membrane</keyword>
<organism evidence="8 9">
    <name type="scientific">Balneicella halophila</name>
    <dbReference type="NCBI Taxonomy" id="1537566"/>
    <lineage>
        <taxon>Bacteria</taxon>
        <taxon>Pseudomonadati</taxon>
        <taxon>Bacteroidota</taxon>
        <taxon>Bacteroidia</taxon>
        <taxon>Bacteroidales</taxon>
        <taxon>Balneicellaceae</taxon>
        <taxon>Balneicella</taxon>
    </lineage>
</organism>
<protein>
    <submittedName>
        <fullName evidence="8">ABC-2 type transport system permease protein</fullName>
    </submittedName>
</protein>
<evidence type="ECO:0000256" key="3">
    <source>
        <dbReference type="ARBA" id="ARBA00022692"/>
    </source>
</evidence>
<dbReference type="PANTHER" id="PTHR30294">
    <property type="entry name" value="MEMBRANE COMPONENT OF ABC TRANSPORTER YHHJ-RELATED"/>
    <property type="match status" value="1"/>
</dbReference>
<keyword evidence="3 6" id="KW-0812">Transmembrane</keyword>
<dbReference type="GO" id="GO:0005886">
    <property type="term" value="C:plasma membrane"/>
    <property type="evidence" value="ECO:0007669"/>
    <property type="project" value="UniProtKB-SubCell"/>
</dbReference>
<keyword evidence="4 6" id="KW-1133">Transmembrane helix</keyword>
<dbReference type="Proteomes" id="UP000251835">
    <property type="component" value="Unassembled WGS sequence"/>
</dbReference>